<proteinExistence type="predicted"/>
<dbReference type="Proteomes" id="UP001163046">
    <property type="component" value="Unassembled WGS sequence"/>
</dbReference>
<name>A0A9W9ZFT7_9CNID</name>
<sequence>MTNDLHLKCPADAGKVVSGDSLLATVSQGHLQNGFAERHLNGDPTCNGDVALSYDDQNQTNGAMMPAENQGSIMGKVCPKCGEVNSKAANWCIECGTALICIKASCLTAQQQKNFEKQCLETQALIKETLNTPTNLSHVLSYDKAAKEERSLSRDISNLSLQVSQSTSNLDDEKYSSSPVATSDVGCAQASLGVPTILVSSRKVLLLSKNKGK</sequence>
<dbReference type="AlphaFoldDB" id="A0A9W9ZFT7"/>
<keyword evidence="2" id="KW-1185">Reference proteome</keyword>
<evidence type="ECO:0000313" key="1">
    <source>
        <dbReference type="EMBL" id="KAJ7380958.1"/>
    </source>
</evidence>
<evidence type="ECO:0000313" key="2">
    <source>
        <dbReference type="Proteomes" id="UP001163046"/>
    </source>
</evidence>
<dbReference type="EMBL" id="MU826351">
    <property type="protein sequence ID" value="KAJ7380958.1"/>
    <property type="molecule type" value="Genomic_DNA"/>
</dbReference>
<evidence type="ECO:0008006" key="3">
    <source>
        <dbReference type="Google" id="ProtNLM"/>
    </source>
</evidence>
<reference evidence="1" key="1">
    <citation type="submission" date="2023-01" db="EMBL/GenBank/DDBJ databases">
        <title>Genome assembly of the deep-sea coral Lophelia pertusa.</title>
        <authorList>
            <person name="Herrera S."/>
            <person name="Cordes E."/>
        </authorList>
    </citation>
    <scope>NUCLEOTIDE SEQUENCE</scope>
    <source>
        <strain evidence="1">USNM1676648</strain>
        <tissue evidence="1">Polyp</tissue>
    </source>
</reference>
<gene>
    <name evidence="1" type="ORF">OS493_004548</name>
</gene>
<organism evidence="1 2">
    <name type="scientific">Desmophyllum pertusum</name>
    <dbReference type="NCBI Taxonomy" id="174260"/>
    <lineage>
        <taxon>Eukaryota</taxon>
        <taxon>Metazoa</taxon>
        <taxon>Cnidaria</taxon>
        <taxon>Anthozoa</taxon>
        <taxon>Hexacorallia</taxon>
        <taxon>Scleractinia</taxon>
        <taxon>Caryophylliina</taxon>
        <taxon>Caryophylliidae</taxon>
        <taxon>Desmophyllum</taxon>
    </lineage>
</organism>
<protein>
    <recommendedName>
        <fullName evidence="3">Zinc ribbon domain-containing protein</fullName>
    </recommendedName>
</protein>
<comment type="caution">
    <text evidence="1">The sequence shown here is derived from an EMBL/GenBank/DDBJ whole genome shotgun (WGS) entry which is preliminary data.</text>
</comment>
<accession>A0A9W9ZFT7</accession>